<keyword evidence="1" id="KW-0472">Membrane</keyword>
<feature type="transmembrane region" description="Helical" evidence="1">
    <location>
        <begin position="30"/>
        <end position="50"/>
    </location>
</feature>
<dbReference type="Pfam" id="PF05145">
    <property type="entry name" value="AbrB"/>
    <property type="match status" value="1"/>
</dbReference>
<evidence type="ECO:0000256" key="1">
    <source>
        <dbReference type="SAM" id="Phobius"/>
    </source>
</evidence>
<sequence length="347" mass="35785">MTIRSSLVVAGGFAASAAMGWIFHWLGLPLAWIFGSMLGAAIYANSVPGIGRTQLVRRGGQLLIGSSVASVLDVATIYDVARLLPVMMGAALAANLVAVAISLPLARFAGVDRLSALLAALPAGMAEMSSLAADLNARADFVMVAHSLRVVLVVVTVPLLIGLDVDAVTAVAPPVGGSNVALAVCFVLGVGAALLASRLDLLNPWIIMPMSVGVALVLAGYALAPMPRPLLILAQIAIGFSLGMRLRREDLYRLPRATLAGLGASLTLVVAMMILAAFALPVFAELSFPTLALGVAPGGLGEMIATAKALGLASATVASFQFVRSFMTNLLAPLIIVRLMRRDGSRK</sequence>
<feature type="transmembrane region" description="Helical" evidence="1">
    <location>
        <begin position="322"/>
        <end position="340"/>
    </location>
</feature>
<feature type="transmembrane region" description="Helical" evidence="1">
    <location>
        <begin position="87"/>
        <end position="106"/>
    </location>
</feature>
<dbReference type="PANTHER" id="PTHR38457:SF1">
    <property type="entry name" value="REGULATOR ABRB-RELATED"/>
    <property type="match status" value="1"/>
</dbReference>
<feature type="transmembrane region" description="Helical" evidence="1">
    <location>
        <begin position="175"/>
        <end position="195"/>
    </location>
</feature>
<keyword evidence="1" id="KW-1133">Transmembrane helix</keyword>
<dbReference type="PIRSF" id="PIRSF038991">
    <property type="entry name" value="Protein_AbrB"/>
    <property type="match status" value="1"/>
</dbReference>
<dbReference type="GO" id="GO:0016020">
    <property type="term" value="C:membrane"/>
    <property type="evidence" value="ECO:0007669"/>
    <property type="project" value="InterPro"/>
</dbReference>
<proteinExistence type="predicted"/>
<protein>
    <submittedName>
        <fullName evidence="2">AbrB family transcriptional regulator</fullName>
    </submittedName>
</protein>
<dbReference type="EMBL" id="JALHBS010000027">
    <property type="protein sequence ID" value="MCP3054440.1"/>
    <property type="molecule type" value="Genomic_DNA"/>
</dbReference>
<dbReference type="GO" id="GO:0010468">
    <property type="term" value="P:regulation of gene expression"/>
    <property type="evidence" value="ECO:0007669"/>
    <property type="project" value="InterPro"/>
</dbReference>
<reference evidence="2" key="1">
    <citation type="submission" date="2022-03" db="EMBL/GenBank/DDBJ databases">
        <title>Aurantimonas Liuensis sp. Nov., isolated from the hadal seawater of the Mariana Trench.</title>
        <authorList>
            <person name="Liu R."/>
        </authorList>
    </citation>
    <scope>NUCLEOTIDE SEQUENCE</scope>
    <source>
        <strain evidence="2">LRZ36</strain>
    </source>
</reference>
<dbReference type="NCBIfam" id="TIGR03082">
    <property type="entry name" value="Gneg_AbrB_dup"/>
    <property type="match status" value="1"/>
</dbReference>
<feature type="transmembrane region" description="Helical" evidence="1">
    <location>
        <begin position="202"/>
        <end position="224"/>
    </location>
</feature>
<dbReference type="PANTHER" id="PTHR38457">
    <property type="entry name" value="REGULATOR ABRB-RELATED"/>
    <property type="match status" value="1"/>
</dbReference>
<dbReference type="AlphaFoldDB" id="A0A9X2H5X5"/>
<organism evidence="2 3">
    <name type="scientific">Aurantimonas marianensis</name>
    <dbReference type="NCBI Taxonomy" id="2920428"/>
    <lineage>
        <taxon>Bacteria</taxon>
        <taxon>Pseudomonadati</taxon>
        <taxon>Pseudomonadota</taxon>
        <taxon>Alphaproteobacteria</taxon>
        <taxon>Hyphomicrobiales</taxon>
        <taxon>Aurantimonadaceae</taxon>
        <taxon>Aurantimonas</taxon>
    </lineage>
</organism>
<name>A0A9X2H5X5_9HYPH</name>
<dbReference type="InterPro" id="IPR017516">
    <property type="entry name" value="AbrB_dup"/>
</dbReference>
<dbReference type="InterPro" id="IPR007820">
    <property type="entry name" value="AbrB_fam"/>
</dbReference>
<gene>
    <name evidence="2" type="ORF">MJ956_04670</name>
</gene>
<feature type="transmembrane region" description="Helical" evidence="1">
    <location>
        <begin position="141"/>
        <end position="163"/>
    </location>
</feature>
<dbReference type="Proteomes" id="UP001155220">
    <property type="component" value="Unassembled WGS sequence"/>
</dbReference>
<keyword evidence="1" id="KW-0812">Transmembrane</keyword>
<comment type="caution">
    <text evidence="2">The sequence shown here is derived from an EMBL/GenBank/DDBJ whole genome shotgun (WGS) entry which is preliminary data.</text>
</comment>
<evidence type="ECO:0000313" key="2">
    <source>
        <dbReference type="EMBL" id="MCP3054440.1"/>
    </source>
</evidence>
<keyword evidence="3" id="KW-1185">Reference proteome</keyword>
<feature type="transmembrane region" description="Helical" evidence="1">
    <location>
        <begin position="230"/>
        <end position="247"/>
    </location>
</feature>
<feature type="transmembrane region" description="Helical" evidence="1">
    <location>
        <begin position="259"/>
        <end position="284"/>
    </location>
</feature>
<dbReference type="RefSeq" id="WP_253963317.1">
    <property type="nucleotide sequence ID" value="NZ_JALHBS010000027.1"/>
</dbReference>
<evidence type="ECO:0000313" key="3">
    <source>
        <dbReference type="Proteomes" id="UP001155220"/>
    </source>
</evidence>
<accession>A0A9X2H5X5</accession>